<protein>
    <submittedName>
        <fullName evidence="3">Uncharacterized protein</fullName>
    </submittedName>
</protein>
<feature type="compositionally biased region" description="Low complexity" evidence="1">
    <location>
        <begin position="146"/>
        <end position="156"/>
    </location>
</feature>
<evidence type="ECO:0000256" key="1">
    <source>
        <dbReference type="SAM" id="MobiDB-lite"/>
    </source>
</evidence>
<feature type="compositionally biased region" description="Basic and acidic residues" evidence="1">
    <location>
        <begin position="121"/>
        <end position="141"/>
    </location>
</feature>
<dbReference type="EMBL" id="LR862152">
    <property type="protein sequence ID" value="CAD1834491.1"/>
    <property type="molecule type" value="Genomic_DNA"/>
</dbReference>
<keyword evidence="2" id="KW-0472">Membrane</keyword>
<feature type="region of interest" description="Disordered" evidence="1">
    <location>
        <begin position="121"/>
        <end position="168"/>
    </location>
</feature>
<organism evidence="3">
    <name type="scientific">Ananas comosus var. bracteatus</name>
    <name type="common">red pineapple</name>
    <dbReference type="NCBI Taxonomy" id="296719"/>
    <lineage>
        <taxon>Eukaryota</taxon>
        <taxon>Viridiplantae</taxon>
        <taxon>Streptophyta</taxon>
        <taxon>Embryophyta</taxon>
        <taxon>Tracheophyta</taxon>
        <taxon>Spermatophyta</taxon>
        <taxon>Magnoliopsida</taxon>
        <taxon>Liliopsida</taxon>
        <taxon>Poales</taxon>
        <taxon>Bromeliaceae</taxon>
        <taxon>Bromelioideae</taxon>
        <taxon>Ananas</taxon>
    </lineage>
</organism>
<evidence type="ECO:0000313" key="3">
    <source>
        <dbReference type="EMBL" id="CAD1834491.1"/>
    </source>
</evidence>
<feature type="transmembrane region" description="Helical" evidence="2">
    <location>
        <begin position="195"/>
        <end position="213"/>
    </location>
</feature>
<keyword evidence="2" id="KW-1133">Transmembrane helix</keyword>
<sequence length="254" mass="28432">MFSSEAVVVDVVPKPRATKRGKIKEPRTLARESVSLDDRVGVLEDSAVRAEERYSDLSQHVGMLEEGFHLMEKDIVAAMATFRHRLEQFKVNLVRRNDERDVRDMLFQDIGAQVKEVEDLKTREALPERTEGDREAAEKGGSENGPPRLSPSCSRPRPCPRTPHLPRLRPHRSRAATLFFFLSNSHPPSPTTTPLSPFPAFLVLSLSLVLVLYRLRRRRIFADADTVEVVAALQPRSGGFLAASKPASYPLAEG</sequence>
<keyword evidence="2" id="KW-0812">Transmembrane</keyword>
<proteinExistence type="predicted"/>
<dbReference type="AlphaFoldDB" id="A0A6V7PUP2"/>
<gene>
    <name evidence="3" type="ORF">CB5_LOCUS17702</name>
</gene>
<evidence type="ECO:0000256" key="2">
    <source>
        <dbReference type="SAM" id="Phobius"/>
    </source>
</evidence>
<reference evidence="3" key="1">
    <citation type="submission" date="2020-07" db="EMBL/GenBank/DDBJ databases">
        <authorList>
            <person name="Lin J."/>
        </authorList>
    </citation>
    <scope>NUCLEOTIDE SEQUENCE</scope>
</reference>
<name>A0A6V7PUP2_ANACO</name>
<accession>A0A6V7PUP2</accession>